<evidence type="ECO:0000313" key="5">
    <source>
        <dbReference type="EMBL" id="CUM62254.1"/>
    </source>
</evidence>
<dbReference type="GO" id="GO:0000166">
    <property type="term" value="F:nucleotide binding"/>
    <property type="evidence" value="ECO:0007669"/>
    <property type="project" value="UniProtKB-KW"/>
</dbReference>
<dbReference type="Pfam" id="PF12469">
    <property type="entry name" value="Cmr2_N"/>
    <property type="match status" value="1"/>
</dbReference>
<accession>A0A1J1JL56</accession>
<protein>
    <submittedName>
        <fullName evidence="5">Uncharacterized protein</fullName>
    </submittedName>
</protein>
<dbReference type="AlphaFoldDB" id="A0A1J1JL56"/>
<dbReference type="NCBIfam" id="TIGR02577">
    <property type="entry name" value="cas_TM1794_Cmr2"/>
    <property type="match status" value="1"/>
</dbReference>
<feature type="domain" description="Cas10/Cmr2 second palm" evidence="4">
    <location>
        <begin position="736"/>
        <end position="875"/>
    </location>
</feature>
<evidence type="ECO:0000259" key="4">
    <source>
        <dbReference type="Pfam" id="PF22335"/>
    </source>
</evidence>
<sequence length="1011" mass="117071">MTLFWQAKIWGLLHDPVLKALHCNTGRGSNSCWKELRVMEQWRQNNWNPEKSQGTFFKHILLADYITSASDRSAIGSLSESINYAPKNQSDQGLEIRHLLSGKSQDWKLQNSDHEKLINASNRADHLNEIEEKLFDCQIIDPTDNQLKSIREIENPQKVFWWLWRCLPIEVCNSFSNDQSLFLMPAETRIPDGSIWSHTSLTAAVAGALTGTDLTDEVLKRWPSGQIPSRPYIGIFSFSPVQELIKASRKMRDFWAGSWILHYLSAKVCWELARIYGPDSLIYPCLFEQPLIDTWLLKQWPDFKQWIPKPRSRQVLTAGFPNVIVLILPQNVVKAAMQTAKQILLKEWKQLSHLVFAELQERRNPSWMPNLTENSSSWKLWLDAQWQTYWSAFPLGDLNQQLRSSEIYKENEEQIWRDAQNKLCNLSERESLFLEEETQFLQRAGELRKQKQHRYPSSVNVGSWWPHIFDQTRFALTSIKNARTWEIPTAFGPRSTISGLGPVVHPDQHIDKHDWLTEGDSRILWKQDAGLFDGIEELNATETVKRVLHKVLPELLNLNEHEIAGSYPDLTAGVAGYLKLNSEKLNSDHVDHFHNACQGILDDFDWANNVISQMQSKWGIPWVDGQNQFQSYHPRLLNAGWLVEDKKNLNLQERQELRTQVQTKIDSYYPQNNPASWYVIAAGDGDGMSEWLKGKHLNPYQDYVPNQLLNQMEESLNQESPLFELENSVRQSFQAFLKQKKRMGPSTHVALSRALLDFSNQLVPYITEQRYAGRLIYSGGDDVLASTNLWEWDSWLWDIRECFKGNPDPGNQFSDDGDYWQWKGETLPNNLAKRPLFTMGHKATISFGIVIAHHSVPMAIALDNLWEAEAQAKEHLSPDKQKKNAIQVRVIYGNGNVLKSTTKFETFNTWRKLIELPKLDSAIFEQAATIWNQHPAPVFEAIAPWTQSFCSRREQFESLEEQEDFKRNLTSFLENLWQTTTKKDYMLQVNNWLKLAAFILRNRQIKLGGKS</sequence>
<dbReference type="InterPro" id="IPR054767">
    <property type="entry name" value="Cas10-Cmr2_palm2"/>
</dbReference>
<dbReference type="InterPro" id="IPR024615">
    <property type="entry name" value="CRISPR-assoc_Cmr2_N"/>
</dbReference>
<keyword evidence="2" id="KW-0051">Antiviral defense</keyword>
<dbReference type="RefSeq" id="WP_254034213.1">
    <property type="nucleotide sequence ID" value="NZ_LR882950.1"/>
</dbReference>
<dbReference type="Gene3D" id="3.30.70.270">
    <property type="match status" value="1"/>
</dbReference>
<gene>
    <name evidence="5" type="ORF">PLAM_4289</name>
</gene>
<evidence type="ECO:0000259" key="3">
    <source>
        <dbReference type="Pfam" id="PF12469"/>
    </source>
</evidence>
<dbReference type="Pfam" id="PF22335">
    <property type="entry name" value="Cas10-Cmr2_palm2"/>
    <property type="match status" value="1"/>
</dbReference>
<keyword evidence="1" id="KW-0547">Nucleotide-binding</keyword>
<evidence type="ECO:0000256" key="2">
    <source>
        <dbReference type="ARBA" id="ARBA00023118"/>
    </source>
</evidence>
<reference evidence="5" key="1">
    <citation type="submission" date="2015-09" db="EMBL/GenBank/DDBJ databases">
        <authorList>
            <person name="Jackson K.R."/>
            <person name="Lunt B.L."/>
            <person name="Fisher J.N.B."/>
            <person name="Gardner A.V."/>
            <person name="Bailey M.E."/>
            <person name="Deus L.M."/>
            <person name="Earl A.S."/>
            <person name="Gibby P.D."/>
            <person name="Hartmann K.A."/>
            <person name="Liu J.E."/>
            <person name="Manci A.M."/>
            <person name="Nielsen D.A."/>
            <person name="Solomon M.B."/>
            <person name="Breakwell D.P."/>
            <person name="Burnett S.H."/>
            <person name="Grose J.H."/>
        </authorList>
    </citation>
    <scope>NUCLEOTIDE SEQUENCE</scope>
    <source>
        <strain evidence="5">7805</strain>
    </source>
</reference>
<proteinExistence type="predicted"/>
<dbReference type="GO" id="GO:0051607">
    <property type="term" value="P:defense response to virus"/>
    <property type="evidence" value="ECO:0007669"/>
    <property type="project" value="UniProtKB-KW"/>
</dbReference>
<dbReference type="EMBL" id="LO018304">
    <property type="protein sequence ID" value="CUM62254.1"/>
    <property type="molecule type" value="Genomic_DNA"/>
</dbReference>
<dbReference type="InterPro" id="IPR013407">
    <property type="entry name" value="CRISPR-assoc_prot_Cmr2"/>
</dbReference>
<name>A0A1J1JL56_PLAAG</name>
<dbReference type="InterPro" id="IPR043128">
    <property type="entry name" value="Rev_trsase/Diguanyl_cyclase"/>
</dbReference>
<dbReference type="InterPro" id="IPR038242">
    <property type="entry name" value="Cmr2_N"/>
</dbReference>
<evidence type="ECO:0000256" key="1">
    <source>
        <dbReference type="ARBA" id="ARBA00022741"/>
    </source>
</evidence>
<feature type="domain" description="CRISPR-associated protein Cmr2 N-terminal" evidence="3">
    <location>
        <begin position="236"/>
        <end position="351"/>
    </location>
</feature>
<organism evidence="5">
    <name type="scientific">Planktothrix agardhii</name>
    <name type="common">Oscillatoria agardhii</name>
    <dbReference type="NCBI Taxonomy" id="1160"/>
    <lineage>
        <taxon>Bacteria</taxon>
        <taxon>Bacillati</taxon>
        <taxon>Cyanobacteriota</taxon>
        <taxon>Cyanophyceae</taxon>
        <taxon>Oscillatoriophycideae</taxon>
        <taxon>Oscillatoriales</taxon>
        <taxon>Microcoleaceae</taxon>
        <taxon>Planktothrix</taxon>
    </lineage>
</organism>
<dbReference type="Gene3D" id="3.30.70.2220">
    <property type="entry name" value="CRISPR-Cas system, Cmr2 subunit, D1 domain, cysteine cluster"/>
    <property type="match status" value="1"/>
</dbReference>